<proteinExistence type="predicted"/>
<evidence type="ECO:0000256" key="1">
    <source>
        <dbReference type="SAM" id="MobiDB-lite"/>
    </source>
</evidence>
<dbReference type="InParanoid" id="A0A0R0GY75"/>
<dbReference type="EMBL" id="CM000846">
    <property type="protein sequence ID" value="KRH23298.1"/>
    <property type="molecule type" value="Genomic_DNA"/>
</dbReference>
<dbReference type="OMA" id="RTFMFLI"/>
<feature type="compositionally biased region" description="Acidic residues" evidence="1">
    <location>
        <begin position="61"/>
        <end position="72"/>
    </location>
</feature>
<dbReference type="Gramene" id="KRH23297">
    <property type="protein sequence ID" value="KRH23297"/>
    <property type="gene ID" value="GLYMA_13G348900"/>
</dbReference>
<accession>A0A0R0GY75</accession>
<dbReference type="AlphaFoldDB" id="A0A0R0GY75"/>
<feature type="region of interest" description="Disordered" evidence="1">
    <location>
        <begin position="1"/>
        <end position="106"/>
    </location>
</feature>
<dbReference type="EMBL" id="CM000846">
    <property type="protein sequence ID" value="KRH23300.1"/>
    <property type="molecule type" value="Genomic_DNA"/>
</dbReference>
<dbReference type="Gramene" id="KRH23298">
    <property type="protein sequence ID" value="KRH23298"/>
    <property type="gene ID" value="GLYMA_13G348900"/>
</dbReference>
<keyword evidence="4" id="KW-1185">Reference proteome</keyword>
<dbReference type="Gramene" id="KRH23300">
    <property type="protein sequence ID" value="KRH23300"/>
    <property type="gene ID" value="GLYMA_13G348900"/>
</dbReference>
<evidence type="ECO:0000313" key="2">
    <source>
        <dbReference type="EMBL" id="KRH23297.1"/>
    </source>
</evidence>
<reference evidence="2" key="3">
    <citation type="submission" date="2018-07" db="EMBL/GenBank/DDBJ databases">
        <title>WGS assembly of Glycine max.</title>
        <authorList>
            <person name="Schmutz J."/>
            <person name="Cannon S."/>
            <person name="Schlueter J."/>
            <person name="Ma J."/>
            <person name="Mitros T."/>
            <person name="Nelson W."/>
            <person name="Hyten D."/>
            <person name="Song Q."/>
            <person name="Thelen J."/>
            <person name="Cheng J."/>
            <person name="Xu D."/>
            <person name="Hellsten U."/>
            <person name="May G."/>
            <person name="Yu Y."/>
            <person name="Sakurai T."/>
            <person name="Umezawa T."/>
            <person name="Bhattacharyya M."/>
            <person name="Sandhu D."/>
            <person name="Valliyodan B."/>
            <person name="Lindquist E."/>
            <person name="Peto M."/>
            <person name="Grant D."/>
            <person name="Shu S."/>
            <person name="Goodstein D."/>
            <person name="Barry K."/>
            <person name="Futrell-Griggs M."/>
            <person name="Abernathy B."/>
            <person name="Du J."/>
            <person name="Tian Z."/>
            <person name="Zhu L."/>
            <person name="Gill N."/>
            <person name="Joshi T."/>
            <person name="Libault M."/>
            <person name="Sethuraman A."/>
            <person name="Zhang X."/>
            <person name="Shinozaki K."/>
            <person name="Nguyen H."/>
            <person name="Wing R."/>
            <person name="Cregan P."/>
            <person name="Specht J."/>
            <person name="Grimwood J."/>
            <person name="Rokhsar D."/>
            <person name="Stacey G."/>
            <person name="Shoemaker R."/>
            <person name="Jackson S."/>
        </authorList>
    </citation>
    <scope>NUCLEOTIDE SEQUENCE</scope>
    <source>
        <tissue evidence="2">Callus</tissue>
    </source>
</reference>
<dbReference type="PANTHER" id="PTHR37733:SF1">
    <property type="entry name" value="SMAD_FHA DOMAIN-CONTAINING PROTEIN"/>
    <property type="match status" value="1"/>
</dbReference>
<dbReference type="Gramene" id="KRH23296">
    <property type="protein sequence ID" value="KRH23296"/>
    <property type="gene ID" value="GLYMA_13G348900"/>
</dbReference>
<feature type="compositionally biased region" description="Acidic residues" evidence="1">
    <location>
        <begin position="80"/>
        <end position="106"/>
    </location>
</feature>
<sequence length="106" mass="11906">MGKVNEDDEWTGESDHKNLVANMRKGKLPRYSTRSKDSKGGIKDTKASKNSKLKKATSVDETGEEVDDDDETLGGFIVADEGDDKEEENDEEEEEFEDDDDDELDD</sequence>
<feature type="compositionally biased region" description="Basic and acidic residues" evidence="1">
    <location>
        <begin position="34"/>
        <end position="47"/>
    </location>
</feature>
<dbReference type="EMBL" id="CM000846">
    <property type="protein sequence ID" value="KRH23296.1"/>
    <property type="molecule type" value="Genomic_DNA"/>
</dbReference>
<evidence type="ECO:0000313" key="4">
    <source>
        <dbReference type="Proteomes" id="UP000008827"/>
    </source>
</evidence>
<dbReference type="EnsemblPlants" id="KRH23300">
    <property type="protein sequence ID" value="KRH23300"/>
    <property type="gene ID" value="GLYMA_13G348900"/>
</dbReference>
<dbReference type="EnsemblPlants" id="KRH23299">
    <property type="protein sequence ID" value="KRH23299"/>
    <property type="gene ID" value="GLYMA_13G348900"/>
</dbReference>
<dbReference type="PaxDb" id="3847-GLYMA13G42490.1"/>
<dbReference type="EMBL" id="CM000846">
    <property type="protein sequence ID" value="KRH23299.1"/>
    <property type="molecule type" value="Genomic_DNA"/>
</dbReference>
<dbReference type="Gramene" id="KRH23299">
    <property type="protein sequence ID" value="KRH23299"/>
    <property type="gene ID" value="GLYMA_13G348900"/>
</dbReference>
<dbReference type="PANTHER" id="PTHR37733">
    <property type="entry name" value="SMAD/FHA DOMAIN-CONTAINING PROTEIN"/>
    <property type="match status" value="1"/>
</dbReference>
<reference evidence="3" key="2">
    <citation type="submission" date="2018-02" db="UniProtKB">
        <authorList>
            <consortium name="EnsemblPlants"/>
        </authorList>
    </citation>
    <scope>IDENTIFICATION</scope>
    <source>
        <strain evidence="3">Williams 82</strain>
    </source>
</reference>
<name>A0A0R0GY75_SOYBN</name>
<dbReference type="Proteomes" id="UP000008827">
    <property type="component" value="Chromosome 13"/>
</dbReference>
<feature type="compositionally biased region" description="Acidic residues" evidence="1">
    <location>
        <begin position="1"/>
        <end position="12"/>
    </location>
</feature>
<dbReference type="EnsemblPlants" id="KRH23296">
    <property type="protein sequence ID" value="KRH23296"/>
    <property type="gene ID" value="GLYMA_13G348900"/>
</dbReference>
<dbReference type="EnsemblPlants" id="KRH23298">
    <property type="protein sequence ID" value="KRH23298"/>
    <property type="gene ID" value="GLYMA_13G348900"/>
</dbReference>
<reference evidence="2 3" key="1">
    <citation type="journal article" date="2010" name="Nature">
        <title>Genome sequence of the palaeopolyploid soybean.</title>
        <authorList>
            <person name="Schmutz J."/>
            <person name="Cannon S.B."/>
            <person name="Schlueter J."/>
            <person name="Ma J."/>
            <person name="Mitros T."/>
            <person name="Nelson W."/>
            <person name="Hyten D.L."/>
            <person name="Song Q."/>
            <person name="Thelen J.J."/>
            <person name="Cheng J."/>
            <person name="Xu D."/>
            <person name="Hellsten U."/>
            <person name="May G.D."/>
            <person name="Yu Y."/>
            <person name="Sakurai T."/>
            <person name="Umezawa T."/>
            <person name="Bhattacharyya M.K."/>
            <person name="Sandhu D."/>
            <person name="Valliyodan B."/>
            <person name="Lindquist E."/>
            <person name="Peto M."/>
            <person name="Grant D."/>
            <person name="Shu S."/>
            <person name="Goodstein D."/>
            <person name="Barry K."/>
            <person name="Futrell-Griggs M."/>
            <person name="Abernathy B."/>
            <person name="Du J."/>
            <person name="Tian Z."/>
            <person name="Zhu L."/>
            <person name="Gill N."/>
            <person name="Joshi T."/>
            <person name="Libault M."/>
            <person name="Sethuraman A."/>
            <person name="Zhang X.-C."/>
            <person name="Shinozaki K."/>
            <person name="Nguyen H.T."/>
            <person name="Wing R.A."/>
            <person name="Cregan P."/>
            <person name="Specht J."/>
            <person name="Grimwood J."/>
            <person name="Rokhsar D."/>
            <person name="Stacey G."/>
            <person name="Shoemaker R.C."/>
            <person name="Jackson S.A."/>
        </authorList>
    </citation>
    <scope>NUCLEOTIDE SEQUENCE</scope>
    <source>
        <strain evidence="3">cv. Williams 82</strain>
        <tissue evidence="2">Callus</tissue>
    </source>
</reference>
<organism evidence="2">
    <name type="scientific">Glycine max</name>
    <name type="common">Soybean</name>
    <name type="synonym">Glycine hispida</name>
    <dbReference type="NCBI Taxonomy" id="3847"/>
    <lineage>
        <taxon>Eukaryota</taxon>
        <taxon>Viridiplantae</taxon>
        <taxon>Streptophyta</taxon>
        <taxon>Embryophyta</taxon>
        <taxon>Tracheophyta</taxon>
        <taxon>Spermatophyta</taxon>
        <taxon>Magnoliopsida</taxon>
        <taxon>eudicotyledons</taxon>
        <taxon>Gunneridae</taxon>
        <taxon>Pentapetalae</taxon>
        <taxon>rosids</taxon>
        <taxon>fabids</taxon>
        <taxon>Fabales</taxon>
        <taxon>Fabaceae</taxon>
        <taxon>Papilionoideae</taxon>
        <taxon>50 kb inversion clade</taxon>
        <taxon>NPAAA clade</taxon>
        <taxon>indigoferoid/millettioid clade</taxon>
        <taxon>Phaseoleae</taxon>
        <taxon>Glycine</taxon>
        <taxon>Glycine subgen. Soja</taxon>
    </lineage>
</organism>
<evidence type="ECO:0000313" key="3">
    <source>
        <dbReference type="EnsemblPlants" id="KRH23296"/>
    </source>
</evidence>
<protein>
    <submittedName>
        <fullName evidence="2 3">Uncharacterized protein</fullName>
    </submittedName>
</protein>
<dbReference type="EnsemblPlants" id="KRH23297">
    <property type="protein sequence ID" value="KRH23297"/>
    <property type="gene ID" value="GLYMA_13G348900"/>
</dbReference>
<dbReference type="EMBL" id="CM000846">
    <property type="protein sequence ID" value="KRH23297.1"/>
    <property type="molecule type" value="Genomic_DNA"/>
</dbReference>
<gene>
    <name evidence="2" type="ORF">GLYMA_13G348900</name>
</gene>